<evidence type="ECO:0000256" key="6">
    <source>
        <dbReference type="ARBA" id="ARBA00022741"/>
    </source>
</evidence>
<feature type="domain" description="HAMP" evidence="11">
    <location>
        <begin position="199"/>
        <end position="254"/>
    </location>
</feature>
<evidence type="ECO:0000313" key="12">
    <source>
        <dbReference type="EMBL" id="USJ23498.1"/>
    </source>
</evidence>
<dbReference type="EC" id="2.7.13.3" evidence="3"/>
<dbReference type="PANTHER" id="PTHR44936">
    <property type="entry name" value="SENSOR PROTEIN CREC"/>
    <property type="match status" value="1"/>
</dbReference>
<dbReference type="EMBL" id="CP098807">
    <property type="protein sequence ID" value="USJ23498.1"/>
    <property type="molecule type" value="Genomic_DNA"/>
</dbReference>
<evidence type="ECO:0000256" key="9">
    <source>
        <dbReference type="SAM" id="Phobius"/>
    </source>
</evidence>
<feature type="transmembrane region" description="Helical" evidence="9">
    <location>
        <begin position="28"/>
        <end position="49"/>
    </location>
</feature>
<evidence type="ECO:0000256" key="3">
    <source>
        <dbReference type="ARBA" id="ARBA00012438"/>
    </source>
</evidence>
<protein>
    <recommendedName>
        <fullName evidence="3">histidine kinase</fullName>
        <ecNumber evidence="3">2.7.13.3</ecNumber>
    </recommendedName>
</protein>
<keyword evidence="7 12" id="KW-0418">Kinase</keyword>
<dbReference type="PANTHER" id="PTHR44936:SF10">
    <property type="entry name" value="SENSOR PROTEIN RSTB"/>
    <property type="match status" value="1"/>
</dbReference>
<dbReference type="PROSITE" id="PS50885">
    <property type="entry name" value="HAMP"/>
    <property type="match status" value="1"/>
</dbReference>
<dbReference type="InterPro" id="IPR036890">
    <property type="entry name" value="HATPase_C_sf"/>
</dbReference>
<dbReference type="AlphaFoldDB" id="A0A9Q9D9C6"/>
<feature type="transmembrane region" description="Helical" evidence="9">
    <location>
        <begin position="178"/>
        <end position="197"/>
    </location>
</feature>
<dbReference type="Gene3D" id="3.30.565.10">
    <property type="entry name" value="Histidine kinase-like ATPase, C-terminal domain"/>
    <property type="match status" value="1"/>
</dbReference>
<evidence type="ECO:0000256" key="2">
    <source>
        <dbReference type="ARBA" id="ARBA00004370"/>
    </source>
</evidence>
<evidence type="ECO:0000256" key="7">
    <source>
        <dbReference type="ARBA" id="ARBA00022777"/>
    </source>
</evidence>
<comment type="catalytic activity">
    <reaction evidence="1">
        <text>ATP + protein L-histidine = ADP + protein N-phospho-L-histidine.</text>
        <dbReference type="EC" id="2.7.13.3"/>
    </reaction>
</comment>
<dbReference type="InterPro" id="IPR050980">
    <property type="entry name" value="2C_sensor_his_kinase"/>
</dbReference>
<dbReference type="GO" id="GO:0004673">
    <property type="term" value="F:protein histidine kinase activity"/>
    <property type="evidence" value="ECO:0007669"/>
    <property type="project" value="UniProtKB-EC"/>
</dbReference>
<keyword evidence="9" id="KW-1133">Transmembrane helix</keyword>
<evidence type="ECO:0000256" key="5">
    <source>
        <dbReference type="ARBA" id="ARBA00022679"/>
    </source>
</evidence>
<proteinExistence type="predicted"/>
<dbReference type="InterPro" id="IPR003594">
    <property type="entry name" value="HATPase_dom"/>
</dbReference>
<dbReference type="Gene3D" id="6.10.340.10">
    <property type="match status" value="1"/>
</dbReference>
<keyword evidence="8" id="KW-0067">ATP-binding</keyword>
<evidence type="ECO:0000259" key="10">
    <source>
        <dbReference type="PROSITE" id="PS50109"/>
    </source>
</evidence>
<comment type="subcellular location">
    <subcellularLocation>
        <location evidence="2">Membrane</location>
    </subcellularLocation>
</comment>
<dbReference type="InterPro" id="IPR005467">
    <property type="entry name" value="His_kinase_dom"/>
</dbReference>
<dbReference type="Pfam" id="PF02518">
    <property type="entry name" value="HATPase_c"/>
    <property type="match status" value="1"/>
</dbReference>
<name>A0A9Q9D9C6_ENSAD</name>
<dbReference type="RefSeq" id="WP_060519828.1">
    <property type="nucleotide sequence ID" value="NZ_CAXURO020000001.1"/>
</dbReference>
<keyword evidence="9" id="KW-0472">Membrane</keyword>
<dbReference type="GO" id="GO:0007165">
    <property type="term" value="P:signal transduction"/>
    <property type="evidence" value="ECO:0007669"/>
    <property type="project" value="InterPro"/>
</dbReference>
<keyword evidence="9" id="KW-0812">Transmembrane</keyword>
<dbReference type="SUPFAM" id="SSF55874">
    <property type="entry name" value="ATPase domain of HSP90 chaperone/DNA topoisomerase II/histidine kinase"/>
    <property type="match status" value="1"/>
</dbReference>
<keyword evidence="5" id="KW-0808">Transferase</keyword>
<gene>
    <name evidence="12" type="ORF">NE863_00450</name>
</gene>
<reference evidence="12" key="1">
    <citation type="submission" date="2022-06" db="EMBL/GenBank/DDBJ databases">
        <title>Physiological and biochemical characterization and genomic elucidation of a strain of the genus Ensifer adhaerens M8 that combines arsenic oxidation and chromium reduction.</title>
        <authorList>
            <person name="Li X."/>
            <person name="Yu c."/>
        </authorList>
    </citation>
    <scope>NUCLEOTIDE SEQUENCE</scope>
    <source>
        <strain evidence="12">M8</strain>
    </source>
</reference>
<dbReference type="SMART" id="SM00387">
    <property type="entry name" value="HATPase_c"/>
    <property type="match status" value="1"/>
</dbReference>
<sequence>MAEETRPAMAGEALRTGAGFFRGLSGKLLLLTIVFVMLAEVLIFAPSVATMRIRWLEDRLNTAAAAAVVVDGLQNVELPRSVQKDTLMATGTKAIVIRRKDASRMIALTDMPLEIQGEYDVANSTAVAAIRDAFDTLLFGGDRVIRVYGPLGESDATIELLMKDASLRKAMLVYSRNVFVLSLIISLITAALIFLAINRMLIAPIRRMTANMQEFSNDPADPARVLVPPQGHDELAVAGQHLASMQRELQKTLKQQKSLAELGLAVSKINHDMRNILSSAQLISDRLADVDDPVVKRFAPTLLRTIDRAVGYTREVLSYGRTTEAEPHRRFVALKPLVSDVAELLAIDPQSGIDFQIQMQDDLEVDADSEQLFRVVHNICRNAVQALTNHEPEDGRPRTVAVSAMRIGSVVTISVDDTGPGMPPKARENLFAAFRGSARSGGTGLGLAIARELVLAHGGTIALVEKPTPGTLFRIELPDRPVPLDAFRSKFRH</sequence>
<evidence type="ECO:0000313" key="13">
    <source>
        <dbReference type="Proteomes" id="UP001055460"/>
    </source>
</evidence>
<evidence type="ECO:0000256" key="4">
    <source>
        <dbReference type="ARBA" id="ARBA00022553"/>
    </source>
</evidence>
<dbReference type="GO" id="GO:0016020">
    <property type="term" value="C:membrane"/>
    <property type="evidence" value="ECO:0007669"/>
    <property type="project" value="UniProtKB-SubCell"/>
</dbReference>
<evidence type="ECO:0000259" key="11">
    <source>
        <dbReference type="PROSITE" id="PS50885"/>
    </source>
</evidence>
<dbReference type="InterPro" id="IPR003660">
    <property type="entry name" value="HAMP_dom"/>
</dbReference>
<feature type="domain" description="Histidine kinase" evidence="10">
    <location>
        <begin position="268"/>
        <end position="481"/>
    </location>
</feature>
<keyword evidence="4" id="KW-0597">Phosphoprotein</keyword>
<evidence type="ECO:0000256" key="8">
    <source>
        <dbReference type="ARBA" id="ARBA00022840"/>
    </source>
</evidence>
<dbReference type="PRINTS" id="PR00344">
    <property type="entry name" value="BCTRLSENSOR"/>
</dbReference>
<keyword evidence="6" id="KW-0547">Nucleotide-binding</keyword>
<dbReference type="PROSITE" id="PS50109">
    <property type="entry name" value="HIS_KIN"/>
    <property type="match status" value="1"/>
</dbReference>
<dbReference type="CDD" id="cd00075">
    <property type="entry name" value="HATPase"/>
    <property type="match status" value="1"/>
</dbReference>
<evidence type="ECO:0000256" key="1">
    <source>
        <dbReference type="ARBA" id="ARBA00000085"/>
    </source>
</evidence>
<dbReference type="GO" id="GO:0005524">
    <property type="term" value="F:ATP binding"/>
    <property type="evidence" value="ECO:0007669"/>
    <property type="project" value="UniProtKB-KW"/>
</dbReference>
<dbReference type="Proteomes" id="UP001055460">
    <property type="component" value="Chromosome"/>
</dbReference>
<accession>A0A9Q9D9C6</accession>
<dbReference type="InterPro" id="IPR004358">
    <property type="entry name" value="Sig_transdc_His_kin-like_C"/>
</dbReference>
<dbReference type="OrthoDB" id="9784218at2"/>
<organism evidence="12 13">
    <name type="scientific">Ensifer adhaerens</name>
    <name type="common">Sinorhizobium morelense</name>
    <dbReference type="NCBI Taxonomy" id="106592"/>
    <lineage>
        <taxon>Bacteria</taxon>
        <taxon>Pseudomonadati</taxon>
        <taxon>Pseudomonadota</taxon>
        <taxon>Alphaproteobacteria</taxon>
        <taxon>Hyphomicrobiales</taxon>
        <taxon>Rhizobiaceae</taxon>
        <taxon>Sinorhizobium/Ensifer group</taxon>
        <taxon>Ensifer</taxon>
    </lineage>
</organism>